<dbReference type="SMART" id="SM00387">
    <property type="entry name" value="HATPase_c"/>
    <property type="match status" value="1"/>
</dbReference>
<comment type="catalytic activity">
    <reaction evidence="1">
        <text>ATP + protein L-histidine = ADP + protein N-phospho-L-histidine.</text>
        <dbReference type="EC" id="2.7.13.3"/>
    </reaction>
</comment>
<reference evidence="18 19" key="1">
    <citation type="submission" date="2019-06" db="EMBL/GenBank/DDBJ databases">
        <title>Genomic Encyclopedia of Archaeal and Bacterial Type Strains, Phase II (KMG-II): from individual species to whole genera.</title>
        <authorList>
            <person name="Goeker M."/>
        </authorList>
    </citation>
    <scope>NUCLEOTIDE SEQUENCE [LARGE SCALE GENOMIC DNA]</scope>
    <source>
        <strain evidence="18 19">DSM 24789</strain>
    </source>
</reference>
<dbReference type="InterPro" id="IPR003661">
    <property type="entry name" value="HisK_dim/P_dom"/>
</dbReference>
<keyword evidence="10" id="KW-0902">Two-component regulatory system</keyword>
<evidence type="ECO:0000256" key="13">
    <source>
        <dbReference type="PROSITE-ProRule" id="PRU00169"/>
    </source>
</evidence>
<dbReference type="InterPro" id="IPR011006">
    <property type="entry name" value="CheY-like_superfamily"/>
</dbReference>
<evidence type="ECO:0000256" key="10">
    <source>
        <dbReference type="ARBA" id="ARBA00023012"/>
    </source>
</evidence>
<protein>
    <recommendedName>
        <fullName evidence="3">histidine kinase</fullName>
        <ecNumber evidence="3">2.7.13.3</ecNumber>
    </recommendedName>
</protein>
<feature type="transmembrane region" description="Helical" evidence="14">
    <location>
        <begin position="69"/>
        <end position="89"/>
    </location>
</feature>
<dbReference type="Pfam" id="PF00512">
    <property type="entry name" value="HisKA"/>
    <property type="match status" value="1"/>
</dbReference>
<dbReference type="PRINTS" id="PR00344">
    <property type="entry name" value="BCTRLSENSOR"/>
</dbReference>
<keyword evidence="9 14" id="KW-1133">Transmembrane helix</keyword>
<evidence type="ECO:0000256" key="1">
    <source>
        <dbReference type="ARBA" id="ARBA00000085"/>
    </source>
</evidence>
<dbReference type="Pfam" id="PF00072">
    <property type="entry name" value="Response_reg"/>
    <property type="match status" value="1"/>
</dbReference>
<dbReference type="PANTHER" id="PTHR45339">
    <property type="entry name" value="HYBRID SIGNAL TRANSDUCTION HISTIDINE KINASE J"/>
    <property type="match status" value="1"/>
</dbReference>
<feature type="domain" description="HPt" evidence="17">
    <location>
        <begin position="630"/>
        <end position="724"/>
    </location>
</feature>
<evidence type="ECO:0000259" key="15">
    <source>
        <dbReference type="PROSITE" id="PS50109"/>
    </source>
</evidence>
<evidence type="ECO:0000256" key="8">
    <source>
        <dbReference type="ARBA" id="ARBA00022840"/>
    </source>
</evidence>
<dbReference type="CDD" id="cd16922">
    <property type="entry name" value="HATPase_EvgS-ArcB-TorS-like"/>
    <property type="match status" value="1"/>
</dbReference>
<keyword evidence="18" id="KW-0418">Kinase</keyword>
<feature type="domain" description="Response regulatory" evidence="16">
    <location>
        <begin position="482"/>
        <end position="597"/>
    </location>
</feature>
<dbReference type="Proteomes" id="UP000320773">
    <property type="component" value="Unassembled WGS sequence"/>
</dbReference>
<keyword evidence="7" id="KW-0547">Nucleotide-binding</keyword>
<dbReference type="SMART" id="SM00388">
    <property type="entry name" value="HisKA"/>
    <property type="match status" value="1"/>
</dbReference>
<evidence type="ECO:0000313" key="18">
    <source>
        <dbReference type="EMBL" id="TQM41373.1"/>
    </source>
</evidence>
<feature type="domain" description="Histidine kinase" evidence="15">
    <location>
        <begin position="238"/>
        <end position="459"/>
    </location>
</feature>
<keyword evidence="4" id="KW-1003">Cell membrane</keyword>
<dbReference type="SUPFAM" id="SSF52172">
    <property type="entry name" value="CheY-like"/>
    <property type="match status" value="1"/>
</dbReference>
<dbReference type="InterPro" id="IPR004358">
    <property type="entry name" value="Sig_transdc_His_kin-like_C"/>
</dbReference>
<dbReference type="EMBL" id="VFPJ01000001">
    <property type="protein sequence ID" value="TQM41373.1"/>
    <property type="molecule type" value="Genomic_DNA"/>
</dbReference>
<evidence type="ECO:0000256" key="6">
    <source>
        <dbReference type="ARBA" id="ARBA00022692"/>
    </source>
</evidence>
<organism evidence="18 19">
    <name type="scientific">Flavobacterium branchiophilum</name>
    <dbReference type="NCBI Taxonomy" id="55197"/>
    <lineage>
        <taxon>Bacteria</taxon>
        <taxon>Pseudomonadati</taxon>
        <taxon>Bacteroidota</taxon>
        <taxon>Flavobacteriia</taxon>
        <taxon>Flavobacteriales</taxon>
        <taxon>Flavobacteriaceae</taxon>
        <taxon>Flavobacterium</taxon>
    </lineage>
</organism>
<dbReference type="InterPro" id="IPR036097">
    <property type="entry name" value="HisK_dim/P_sf"/>
</dbReference>
<dbReference type="FunFam" id="3.30.565.10:FF:000010">
    <property type="entry name" value="Sensor histidine kinase RcsC"/>
    <property type="match status" value="1"/>
</dbReference>
<dbReference type="CDD" id="cd17546">
    <property type="entry name" value="REC_hyHK_CKI1_RcsC-like"/>
    <property type="match status" value="1"/>
</dbReference>
<sequence length="727" mass="83106">MYKIILNHNLLFNSNMLRDFLLNNYLVQLKVVLTSRVRNTQMLGLRYSFILGILAFVFSVFWFSVDAPILAACNLTCSISFFITSLFIVQNKYADLCNHILLYIGLATIFITISSSFHVYPYLAVWYIGPVIFAHMFLKRFQGLIVFFINLALAIISPYVNVYVKKHNLLDQSKVHYSVFMHTLIIVSILAIVYFILEQYKEYKADDEFALFQKNQELDDSRKELIKTQKYKEEFFALISHEIRTPMNAIIGISNIVRKTNLDTNQIKFIEAIQSSANNLLVIINDLLDLSKLEAGKLRIENKGFNLNNSLQFIFSLFANKAEDKGLEFNISFDNRIATILVGDQIRINQILLNLTSNAIKFTENGYVEIKCELIGETDNSQKIKFSIIDSGIGISEAFLKNIFDQFSQEDLSTSRKFGGTGLGMTISKHLVDMMNGDIKVSSLKNVGTTIEFVLKLAIGTDKDLPISKEIQMENDVLKGKTILLVEDNEMNRLVAQNTLELYGAIVKEVFNGQEAVDFLKINTVDLILMDIGMPVMNGIKATEIIRSELKITTPIIALTANALAEERNRCIIVGMNDFLTKPFKEGHLIQVISNNLNNKITIFEDIKEEIFDSNEIYTLANIKMMSKNNDSFEKSMVQIFLKESKKAMSEISIALEQEDWEKLRFFAHKIKASVKMLEIKKAIEIVLELEKYDPAKMPDFNIAQQTKSFFLYIDKVNQSLEEHYPN</sequence>
<evidence type="ECO:0000256" key="3">
    <source>
        <dbReference type="ARBA" id="ARBA00012438"/>
    </source>
</evidence>
<dbReference type="SUPFAM" id="SSF47384">
    <property type="entry name" value="Homodimeric domain of signal transducing histidine kinase"/>
    <property type="match status" value="1"/>
</dbReference>
<dbReference type="InterPro" id="IPR008207">
    <property type="entry name" value="Sig_transdc_His_kin_Hpt_dom"/>
</dbReference>
<evidence type="ECO:0000256" key="12">
    <source>
        <dbReference type="PROSITE-ProRule" id="PRU00110"/>
    </source>
</evidence>
<dbReference type="Pfam" id="PF01627">
    <property type="entry name" value="Hpt"/>
    <property type="match status" value="1"/>
</dbReference>
<evidence type="ECO:0000259" key="16">
    <source>
        <dbReference type="PROSITE" id="PS50110"/>
    </source>
</evidence>
<feature type="transmembrane region" description="Helical" evidence="14">
    <location>
        <begin position="96"/>
        <end position="113"/>
    </location>
</feature>
<feature type="transmembrane region" description="Helical" evidence="14">
    <location>
        <begin position="176"/>
        <end position="197"/>
    </location>
</feature>
<dbReference type="Gene3D" id="3.40.50.2300">
    <property type="match status" value="1"/>
</dbReference>
<dbReference type="EC" id="2.7.13.3" evidence="3"/>
<dbReference type="SMART" id="SM00448">
    <property type="entry name" value="REC"/>
    <property type="match status" value="1"/>
</dbReference>
<accession>A0A543G5L5</accession>
<dbReference type="CDD" id="cd00082">
    <property type="entry name" value="HisKA"/>
    <property type="match status" value="1"/>
</dbReference>
<dbReference type="SUPFAM" id="SSF55874">
    <property type="entry name" value="ATPase domain of HSP90 chaperone/DNA topoisomerase II/histidine kinase"/>
    <property type="match status" value="1"/>
</dbReference>
<evidence type="ECO:0000256" key="14">
    <source>
        <dbReference type="SAM" id="Phobius"/>
    </source>
</evidence>
<evidence type="ECO:0000256" key="9">
    <source>
        <dbReference type="ARBA" id="ARBA00022989"/>
    </source>
</evidence>
<evidence type="ECO:0000256" key="4">
    <source>
        <dbReference type="ARBA" id="ARBA00022475"/>
    </source>
</evidence>
<feature type="modified residue" description="Phosphohistidine" evidence="12">
    <location>
        <position position="669"/>
    </location>
</feature>
<dbReference type="GO" id="GO:0005886">
    <property type="term" value="C:plasma membrane"/>
    <property type="evidence" value="ECO:0007669"/>
    <property type="project" value="UniProtKB-SubCell"/>
</dbReference>
<evidence type="ECO:0000256" key="7">
    <source>
        <dbReference type="ARBA" id="ARBA00022741"/>
    </source>
</evidence>
<dbReference type="GO" id="GO:0005524">
    <property type="term" value="F:ATP binding"/>
    <property type="evidence" value="ECO:0007669"/>
    <property type="project" value="UniProtKB-KW"/>
</dbReference>
<proteinExistence type="predicted"/>
<dbReference type="InterPro" id="IPR036890">
    <property type="entry name" value="HATPase_C_sf"/>
</dbReference>
<dbReference type="GO" id="GO:0000155">
    <property type="term" value="F:phosphorelay sensor kinase activity"/>
    <property type="evidence" value="ECO:0007669"/>
    <property type="project" value="InterPro"/>
</dbReference>
<evidence type="ECO:0000259" key="17">
    <source>
        <dbReference type="PROSITE" id="PS50894"/>
    </source>
</evidence>
<comment type="subcellular location">
    <subcellularLocation>
        <location evidence="2">Cell membrane</location>
        <topology evidence="2">Multi-pass membrane protein</topology>
    </subcellularLocation>
</comment>
<dbReference type="InterPro" id="IPR005467">
    <property type="entry name" value="His_kinase_dom"/>
</dbReference>
<dbReference type="Gene3D" id="3.30.565.10">
    <property type="entry name" value="Histidine kinase-like ATPase, C-terminal domain"/>
    <property type="match status" value="1"/>
</dbReference>
<gene>
    <name evidence="18" type="ORF">BC670_2329</name>
</gene>
<dbReference type="InterPro" id="IPR003594">
    <property type="entry name" value="HATPase_dom"/>
</dbReference>
<evidence type="ECO:0000313" key="19">
    <source>
        <dbReference type="Proteomes" id="UP000320773"/>
    </source>
</evidence>
<comment type="caution">
    <text evidence="18">The sequence shown here is derived from an EMBL/GenBank/DDBJ whole genome shotgun (WGS) entry which is preliminary data.</text>
</comment>
<keyword evidence="6 14" id="KW-0812">Transmembrane</keyword>
<dbReference type="PROSITE" id="PS50894">
    <property type="entry name" value="HPT"/>
    <property type="match status" value="1"/>
</dbReference>
<dbReference type="PROSITE" id="PS50109">
    <property type="entry name" value="HIS_KIN"/>
    <property type="match status" value="1"/>
</dbReference>
<dbReference type="InterPro" id="IPR036641">
    <property type="entry name" value="HPT_dom_sf"/>
</dbReference>
<dbReference type="AlphaFoldDB" id="A0A543G5L5"/>
<dbReference type="SUPFAM" id="SSF47226">
    <property type="entry name" value="Histidine-containing phosphotransfer domain, HPT domain"/>
    <property type="match status" value="1"/>
</dbReference>
<dbReference type="PROSITE" id="PS50110">
    <property type="entry name" value="RESPONSE_REGULATORY"/>
    <property type="match status" value="1"/>
</dbReference>
<keyword evidence="8" id="KW-0067">ATP-binding</keyword>
<dbReference type="Pfam" id="PF02518">
    <property type="entry name" value="HATPase_c"/>
    <property type="match status" value="1"/>
</dbReference>
<keyword evidence="5 13" id="KW-0597">Phosphoprotein</keyword>
<keyword evidence="18" id="KW-0808">Transferase</keyword>
<keyword evidence="11 14" id="KW-0472">Membrane</keyword>
<name>A0A543G5L5_9FLAO</name>
<dbReference type="PANTHER" id="PTHR45339:SF1">
    <property type="entry name" value="HYBRID SIGNAL TRANSDUCTION HISTIDINE KINASE J"/>
    <property type="match status" value="1"/>
</dbReference>
<feature type="transmembrane region" description="Helical" evidence="14">
    <location>
        <begin position="145"/>
        <end position="164"/>
    </location>
</feature>
<feature type="transmembrane region" description="Helical" evidence="14">
    <location>
        <begin position="43"/>
        <end position="63"/>
    </location>
</feature>
<dbReference type="Gene3D" id="1.20.120.160">
    <property type="entry name" value="HPT domain"/>
    <property type="match status" value="1"/>
</dbReference>
<feature type="modified residue" description="4-aspartylphosphate" evidence="13">
    <location>
        <position position="531"/>
    </location>
</feature>
<evidence type="ECO:0000256" key="5">
    <source>
        <dbReference type="ARBA" id="ARBA00022553"/>
    </source>
</evidence>
<evidence type="ECO:0000256" key="11">
    <source>
        <dbReference type="ARBA" id="ARBA00023136"/>
    </source>
</evidence>
<evidence type="ECO:0000256" key="2">
    <source>
        <dbReference type="ARBA" id="ARBA00004651"/>
    </source>
</evidence>
<dbReference type="InterPro" id="IPR001789">
    <property type="entry name" value="Sig_transdc_resp-reg_receiver"/>
</dbReference>
<dbReference type="Gene3D" id="1.10.287.130">
    <property type="match status" value="1"/>
</dbReference>